<evidence type="ECO:0000313" key="11">
    <source>
        <dbReference type="Proteomes" id="UP001245285"/>
    </source>
</evidence>
<dbReference type="InterPro" id="IPR006204">
    <property type="entry name" value="GHMP_kinase_N_dom"/>
</dbReference>
<evidence type="ECO:0000313" key="10">
    <source>
        <dbReference type="EMBL" id="MDT0645982.1"/>
    </source>
</evidence>
<keyword evidence="2" id="KW-0547">Nucleotide-binding</keyword>
<comment type="caution">
    <text evidence="10">The sequence shown here is derived from an EMBL/GenBank/DDBJ whole genome shotgun (WGS) entry which is preliminary data.</text>
</comment>
<feature type="domain" description="GHMP kinase C-terminal" evidence="8">
    <location>
        <begin position="284"/>
        <end position="363"/>
    </location>
</feature>
<feature type="domain" description="Galactokinase N-terminal" evidence="9">
    <location>
        <begin position="19"/>
        <end position="53"/>
    </location>
</feature>
<evidence type="ECO:0000259" key="7">
    <source>
        <dbReference type="Pfam" id="PF00288"/>
    </source>
</evidence>
<dbReference type="SUPFAM" id="SSF55060">
    <property type="entry name" value="GHMP Kinase, C-terminal domain"/>
    <property type="match status" value="1"/>
</dbReference>
<sequence length="389" mass="44254">MENSNNKKLYPEQFLDFNSEVKVASPGRINLIGEHTDYNNGFVMPTAIDKKILFDFRKNESDDNCQIYSLTFDSYFKFNLNDFSKAEDSWKNYLLGVIDEIQKLGKKLKGFDCIIKSELPIGAGISSSAALECGFAGGLNQLFNLNLSKQDLVELSQRAENNFVGSNCGIMDQFASVMSKKDHIILLDCKSLETEYIPADFKNCKLLLLNTNVSHSIADSEYNTRRAECEEAVRKIQQKYPEATSLREVSFGMLEEFKTELPKKTYQRCTYVLKENERVEKASKAMKSGQLKEFGELMYQSHEGLQHNYEVSCPELDFMVDFSRNKDFIYGSRMMGGGFGGCTINLIEADKIEEYSEEISEAYFKKFNRKMDVISVSAGEGTIIDEFKA</sequence>
<comment type="similarity">
    <text evidence="1">Belongs to the GHMP kinase family. GalK subfamily.</text>
</comment>
<dbReference type="NCBIfam" id="TIGR00131">
    <property type="entry name" value="gal_kin"/>
    <property type="match status" value="1"/>
</dbReference>
<evidence type="ECO:0000256" key="5">
    <source>
        <dbReference type="ARBA" id="ARBA00023144"/>
    </source>
</evidence>
<feature type="domain" description="GHMP kinase N-terminal" evidence="7">
    <location>
        <begin position="92"/>
        <end position="179"/>
    </location>
</feature>
<evidence type="ECO:0000259" key="9">
    <source>
        <dbReference type="Pfam" id="PF10509"/>
    </source>
</evidence>
<dbReference type="EC" id="2.7.1.6" evidence="6"/>
<dbReference type="PANTHER" id="PTHR10457:SF7">
    <property type="entry name" value="GALACTOKINASE-RELATED"/>
    <property type="match status" value="1"/>
</dbReference>
<dbReference type="PANTHER" id="PTHR10457">
    <property type="entry name" value="MEVALONATE KINASE/GALACTOKINASE"/>
    <property type="match status" value="1"/>
</dbReference>
<dbReference type="InterPro" id="IPR020568">
    <property type="entry name" value="Ribosomal_Su5_D2-typ_SF"/>
</dbReference>
<keyword evidence="5" id="KW-0119">Carbohydrate metabolism</keyword>
<organism evidence="10 11">
    <name type="scientific">Autumnicola lenta</name>
    <dbReference type="NCBI Taxonomy" id="3075593"/>
    <lineage>
        <taxon>Bacteria</taxon>
        <taxon>Pseudomonadati</taxon>
        <taxon>Bacteroidota</taxon>
        <taxon>Flavobacteriia</taxon>
        <taxon>Flavobacteriales</taxon>
        <taxon>Flavobacteriaceae</taxon>
        <taxon>Autumnicola</taxon>
    </lineage>
</organism>
<evidence type="ECO:0000256" key="3">
    <source>
        <dbReference type="ARBA" id="ARBA00022777"/>
    </source>
</evidence>
<dbReference type="EMBL" id="JAVRHO010000005">
    <property type="protein sequence ID" value="MDT0645982.1"/>
    <property type="molecule type" value="Genomic_DNA"/>
</dbReference>
<dbReference type="Proteomes" id="UP001245285">
    <property type="component" value="Unassembled WGS sequence"/>
</dbReference>
<dbReference type="Gene3D" id="3.30.230.10">
    <property type="match status" value="1"/>
</dbReference>
<protein>
    <recommendedName>
        <fullName evidence="6">Galactokinase</fullName>
        <ecNumber evidence="6">2.7.1.6</ecNumber>
    </recommendedName>
</protein>
<dbReference type="Pfam" id="PF10509">
    <property type="entry name" value="GalKase_gal_bdg"/>
    <property type="match status" value="1"/>
</dbReference>
<dbReference type="InterPro" id="IPR019741">
    <property type="entry name" value="Galactokinase_CS"/>
</dbReference>
<keyword evidence="5" id="KW-0299">Galactose metabolism</keyword>
<dbReference type="InterPro" id="IPR000705">
    <property type="entry name" value="Galactokinase"/>
</dbReference>
<dbReference type="GO" id="GO:0004335">
    <property type="term" value="F:galactokinase activity"/>
    <property type="evidence" value="ECO:0007669"/>
    <property type="project" value="UniProtKB-EC"/>
</dbReference>
<evidence type="ECO:0000256" key="1">
    <source>
        <dbReference type="ARBA" id="ARBA00006566"/>
    </source>
</evidence>
<keyword evidence="10" id="KW-0808">Transferase</keyword>
<dbReference type="InterPro" id="IPR013750">
    <property type="entry name" value="GHMP_kinase_C_dom"/>
</dbReference>
<dbReference type="Gene3D" id="3.30.70.890">
    <property type="entry name" value="GHMP kinase, C-terminal domain"/>
    <property type="match status" value="1"/>
</dbReference>
<gene>
    <name evidence="10" type="primary">galK</name>
    <name evidence="10" type="ORF">RM545_04710</name>
</gene>
<dbReference type="PIRSF" id="PIRSF000530">
    <property type="entry name" value="Galactokinase"/>
    <property type="match status" value="1"/>
</dbReference>
<evidence type="ECO:0000256" key="6">
    <source>
        <dbReference type="NCBIfam" id="TIGR00131"/>
    </source>
</evidence>
<dbReference type="SUPFAM" id="SSF54211">
    <property type="entry name" value="Ribosomal protein S5 domain 2-like"/>
    <property type="match status" value="1"/>
</dbReference>
<keyword evidence="4" id="KW-0067">ATP-binding</keyword>
<dbReference type="InterPro" id="IPR019539">
    <property type="entry name" value="GalKase_N"/>
</dbReference>
<name>A0ABU3CI02_9FLAO</name>
<reference evidence="10 11" key="1">
    <citation type="submission" date="2023-09" db="EMBL/GenBank/DDBJ databases">
        <authorList>
            <person name="Rey-Velasco X."/>
        </authorList>
    </citation>
    <scope>NUCLEOTIDE SEQUENCE [LARGE SCALE GENOMIC DNA]</scope>
    <source>
        <strain evidence="10 11">F260</strain>
    </source>
</reference>
<dbReference type="InterPro" id="IPR006206">
    <property type="entry name" value="Mevalonate/galactokinase"/>
</dbReference>
<dbReference type="PROSITE" id="PS00106">
    <property type="entry name" value="GALACTOKINASE"/>
    <property type="match status" value="1"/>
</dbReference>
<keyword evidence="3" id="KW-0418">Kinase</keyword>
<dbReference type="PRINTS" id="PR00473">
    <property type="entry name" value="GALCTOKINASE"/>
</dbReference>
<accession>A0ABU3CI02</accession>
<evidence type="ECO:0000256" key="4">
    <source>
        <dbReference type="ARBA" id="ARBA00022840"/>
    </source>
</evidence>
<proteinExistence type="inferred from homology"/>
<dbReference type="PRINTS" id="PR00959">
    <property type="entry name" value="MEVGALKINASE"/>
</dbReference>
<dbReference type="Pfam" id="PF00288">
    <property type="entry name" value="GHMP_kinases_N"/>
    <property type="match status" value="1"/>
</dbReference>
<dbReference type="Pfam" id="PF08544">
    <property type="entry name" value="GHMP_kinases_C"/>
    <property type="match status" value="1"/>
</dbReference>
<dbReference type="InterPro" id="IPR036554">
    <property type="entry name" value="GHMP_kinase_C_sf"/>
</dbReference>
<evidence type="ECO:0000256" key="2">
    <source>
        <dbReference type="ARBA" id="ARBA00022741"/>
    </source>
</evidence>
<keyword evidence="11" id="KW-1185">Reference proteome</keyword>
<dbReference type="InterPro" id="IPR014721">
    <property type="entry name" value="Ribsml_uS5_D2-typ_fold_subgr"/>
</dbReference>
<dbReference type="RefSeq" id="WP_311494169.1">
    <property type="nucleotide sequence ID" value="NZ_JAVRHO010000005.1"/>
</dbReference>
<evidence type="ECO:0000259" key="8">
    <source>
        <dbReference type="Pfam" id="PF08544"/>
    </source>
</evidence>